<reference evidence="1" key="1">
    <citation type="journal article" date="2022" name="Int. J. Mol. Sci.">
        <title>Draft Genome of Tanacetum Coccineum: Genomic Comparison of Closely Related Tanacetum-Family Plants.</title>
        <authorList>
            <person name="Yamashiro T."/>
            <person name="Shiraishi A."/>
            <person name="Nakayama K."/>
            <person name="Satake H."/>
        </authorList>
    </citation>
    <scope>NUCLEOTIDE SEQUENCE</scope>
</reference>
<dbReference type="PANTHER" id="PTHR48462:SF1">
    <property type="entry name" value="PROTEIN, PUTATIVE-RELATED"/>
    <property type="match status" value="1"/>
</dbReference>
<accession>A0ABQ5BB01</accession>
<protein>
    <recommendedName>
        <fullName evidence="3">Reverse transcriptase domain-containing protein</fullName>
    </recommendedName>
</protein>
<reference evidence="1" key="2">
    <citation type="submission" date="2022-01" db="EMBL/GenBank/DDBJ databases">
        <authorList>
            <person name="Yamashiro T."/>
            <person name="Shiraishi A."/>
            <person name="Satake H."/>
            <person name="Nakayama K."/>
        </authorList>
    </citation>
    <scope>NUCLEOTIDE SEQUENCE</scope>
</reference>
<sequence length="381" mass="42512">MVNWLSIVKTDKVIHTVETEIVKLVVEIESFGMSSDEFDKETRSSDGLQPKQADLSCVHALNELLLHEIRIVPNVHVIDMKLRESLFPVDIRRPSSGVKLLGGAVSRDAYFISGLAMRRAANAVDLMSLLLHLHDPQNKAVFECLRAPHAQDFLLAIPIDSLGQHMSPVEYYTILKYRLMIPLFFVDAICPVCRKACLDSFGEHAVHCKELPGFKYRHDMVRDVLFDICRRAGISTKKEALVNFLTDPSDGRSTLRPADVLVFGWVGGKHACVDLTRVYPLVGLSIRGFTMGQAALKAASCKVTKHKKACIENQHVFIPIAFDTFGFLAPEAVELLIRVQRVMHSNVMTPRSTDVVFKRIGFAIQKGLAAHLVARLPSTTM</sequence>
<dbReference type="EMBL" id="BQNB010013095">
    <property type="protein sequence ID" value="GJT11771.1"/>
    <property type="molecule type" value="Genomic_DNA"/>
</dbReference>
<evidence type="ECO:0000313" key="2">
    <source>
        <dbReference type="Proteomes" id="UP001151760"/>
    </source>
</evidence>
<organism evidence="1 2">
    <name type="scientific">Tanacetum coccineum</name>
    <dbReference type="NCBI Taxonomy" id="301880"/>
    <lineage>
        <taxon>Eukaryota</taxon>
        <taxon>Viridiplantae</taxon>
        <taxon>Streptophyta</taxon>
        <taxon>Embryophyta</taxon>
        <taxon>Tracheophyta</taxon>
        <taxon>Spermatophyta</taxon>
        <taxon>Magnoliopsida</taxon>
        <taxon>eudicotyledons</taxon>
        <taxon>Gunneridae</taxon>
        <taxon>Pentapetalae</taxon>
        <taxon>asterids</taxon>
        <taxon>campanulids</taxon>
        <taxon>Asterales</taxon>
        <taxon>Asteraceae</taxon>
        <taxon>Asteroideae</taxon>
        <taxon>Anthemideae</taxon>
        <taxon>Anthemidinae</taxon>
        <taxon>Tanacetum</taxon>
    </lineage>
</organism>
<evidence type="ECO:0000313" key="1">
    <source>
        <dbReference type="EMBL" id="GJT11771.1"/>
    </source>
</evidence>
<dbReference type="Proteomes" id="UP001151760">
    <property type="component" value="Unassembled WGS sequence"/>
</dbReference>
<proteinExistence type="predicted"/>
<comment type="caution">
    <text evidence="1">The sequence shown here is derived from an EMBL/GenBank/DDBJ whole genome shotgun (WGS) entry which is preliminary data.</text>
</comment>
<evidence type="ECO:0008006" key="3">
    <source>
        <dbReference type="Google" id="ProtNLM"/>
    </source>
</evidence>
<dbReference type="PANTHER" id="PTHR48462">
    <property type="entry name" value="PROTEIN, PUTATIVE-RELATED"/>
    <property type="match status" value="1"/>
</dbReference>
<name>A0ABQ5BB01_9ASTR</name>
<keyword evidence="2" id="KW-1185">Reference proteome</keyword>
<gene>
    <name evidence="1" type="ORF">Tco_0858813</name>
</gene>